<dbReference type="OrthoDB" id="2803529at2759"/>
<reference evidence="2 3" key="1">
    <citation type="submission" date="2018-11" db="EMBL/GenBank/DDBJ databases">
        <title>Genome assembly of Steccherinum ochraceum LE-BIN_3174, the white-rot fungus of the Steccherinaceae family (The Residual Polyporoid clade, Polyporales, Basidiomycota).</title>
        <authorList>
            <person name="Fedorova T.V."/>
            <person name="Glazunova O.A."/>
            <person name="Landesman E.O."/>
            <person name="Moiseenko K.V."/>
            <person name="Psurtseva N.V."/>
            <person name="Savinova O.S."/>
            <person name="Shakhova N.V."/>
            <person name="Tyazhelova T.V."/>
            <person name="Vasina D.V."/>
        </authorList>
    </citation>
    <scope>NUCLEOTIDE SEQUENCE [LARGE SCALE GENOMIC DNA]</scope>
    <source>
        <strain evidence="2 3">LE-BIN_3174</strain>
    </source>
</reference>
<dbReference type="STRING" id="92696.A0A4R0RRQ2"/>
<proteinExistence type="predicted"/>
<name>A0A4R0RRQ2_9APHY</name>
<keyword evidence="3" id="KW-1185">Reference proteome</keyword>
<accession>A0A4R0RRQ2</accession>
<organism evidence="2 3">
    <name type="scientific">Steccherinum ochraceum</name>
    <dbReference type="NCBI Taxonomy" id="92696"/>
    <lineage>
        <taxon>Eukaryota</taxon>
        <taxon>Fungi</taxon>
        <taxon>Dikarya</taxon>
        <taxon>Basidiomycota</taxon>
        <taxon>Agaricomycotina</taxon>
        <taxon>Agaricomycetes</taxon>
        <taxon>Polyporales</taxon>
        <taxon>Steccherinaceae</taxon>
        <taxon>Steccherinum</taxon>
    </lineage>
</organism>
<dbReference type="Proteomes" id="UP000292702">
    <property type="component" value="Unassembled WGS sequence"/>
</dbReference>
<feature type="region of interest" description="Disordered" evidence="1">
    <location>
        <begin position="226"/>
        <end position="254"/>
    </location>
</feature>
<dbReference type="EMBL" id="RWJN01000132">
    <property type="protein sequence ID" value="TCD66518.1"/>
    <property type="molecule type" value="Genomic_DNA"/>
</dbReference>
<sequence>MFWTHTKSSRKFIDLIYNATTKWANWDPSESYQAGDFGDIDKETGRFQKQGNIYVDNRTSHIAIQYPKEQGPPVDTYIASSERVHGLGLNAGAHADVVPAANISFQGKWKFNARRGALLAMYKPYMTKLPDLLLLDRRLSSMECLKDQKLITHVYSCRAYALYLSNHRGDSLNLVLRATAPVGPGVPAGPDAGLEWVSQDISVIYHHGSSETPVFHPLFVIKDTKKRGTRRGIPEDPNASPWEDIDSPWDLDDDGEFAKALQFPKDDEDSWVPKVGHTRG</sequence>
<evidence type="ECO:0000313" key="2">
    <source>
        <dbReference type="EMBL" id="TCD66518.1"/>
    </source>
</evidence>
<comment type="caution">
    <text evidence="2">The sequence shown here is derived from an EMBL/GenBank/DDBJ whole genome shotgun (WGS) entry which is preliminary data.</text>
</comment>
<feature type="compositionally biased region" description="Acidic residues" evidence="1">
    <location>
        <begin position="243"/>
        <end position="254"/>
    </location>
</feature>
<dbReference type="AlphaFoldDB" id="A0A4R0RRQ2"/>
<evidence type="ECO:0000256" key="1">
    <source>
        <dbReference type="SAM" id="MobiDB-lite"/>
    </source>
</evidence>
<gene>
    <name evidence="2" type="ORF">EIP91_001294</name>
</gene>
<protein>
    <submittedName>
        <fullName evidence="2">Uncharacterized protein</fullName>
    </submittedName>
</protein>
<evidence type="ECO:0000313" key="3">
    <source>
        <dbReference type="Proteomes" id="UP000292702"/>
    </source>
</evidence>